<sequence>MKKQILVFLVVVLAVSLFAGCKRQALQPVTFIFAKGGDAIGLDPGDDPDNDSSSIWCNIFESLVKFKPGSTEVEPSLATSWEVSSDNLVWTFHLRQGVKFQDGTPFNADAVVFTYQRYTDPNNAYHKFGTWENWEWCASQVTKTEKVDDYTVKITLSQPYTPFISALATAGGVVSPTSCEKWQGQSVIHPVGTGPFEFVEWLKGDHITLQKNPNYWGDKPKIDKLIFTVVKDASQRFLSLQKGEVQGIEFPNADDLTKMSQDTDLQILREPGVTVCYLGFNVGTDTPGFQKPFGDLRVREAIAYAIDKKAIVDQIFKGTAVVAKTIIPPTLWGYNDTIQDYDYNPTKAKELLKAAGYANGFKTQLWTLPVARPYVPDPQSVAVAIQADLKKVGIDAEIVTYDWSTYFHKVDNGDAPMNIAGWIADYPDPDDFLYTLFDSDHATVGTASNSCFYRSPAVHSLNIQAQRITDQTKRAELYKQVQVIMHKDIPCVPLAHVEQIVVLSKNVKGFVLYPVGRYYFDTTSIGTSE</sequence>
<dbReference type="Gene3D" id="3.10.105.10">
    <property type="entry name" value="Dipeptide-binding Protein, Domain 3"/>
    <property type="match status" value="1"/>
</dbReference>
<dbReference type="InterPro" id="IPR039424">
    <property type="entry name" value="SBP_5"/>
</dbReference>
<evidence type="ECO:0000313" key="6">
    <source>
        <dbReference type="Proteomes" id="UP000266113"/>
    </source>
</evidence>
<dbReference type="Proteomes" id="UP000266113">
    <property type="component" value="Unassembled WGS sequence"/>
</dbReference>
<dbReference type="Gene3D" id="3.40.190.10">
    <property type="entry name" value="Periplasmic binding protein-like II"/>
    <property type="match status" value="1"/>
</dbReference>
<dbReference type="EMBL" id="QXIY01000017">
    <property type="protein sequence ID" value="RIE16863.1"/>
    <property type="molecule type" value="Genomic_DNA"/>
</dbReference>
<dbReference type="AlphaFoldDB" id="A0A398DRR5"/>
<name>A0A398DRR5_9BACT</name>
<dbReference type="GO" id="GO:0015833">
    <property type="term" value="P:peptide transport"/>
    <property type="evidence" value="ECO:0007669"/>
    <property type="project" value="TreeGrafter"/>
</dbReference>
<evidence type="ECO:0000313" key="5">
    <source>
        <dbReference type="EMBL" id="RIE16863.1"/>
    </source>
</evidence>
<proteinExistence type="inferred from homology"/>
<dbReference type="PANTHER" id="PTHR30290">
    <property type="entry name" value="PERIPLASMIC BINDING COMPONENT OF ABC TRANSPORTER"/>
    <property type="match status" value="1"/>
</dbReference>
<evidence type="ECO:0000259" key="4">
    <source>
        <dbReference type="Pfam" id="PF00496"/>
    </source>
</evidence>
<keyword evidence="6" id="KW-1185">Reference proteome</keyword>
<protein>
    <submittedName>
        <fullName evidence="5">ABC transporter substrate-binding protein</fullName>
    </submittedName>
</protein>
<evidence type="ECO:0000256" key="1">
    <source>
        <dbReference type="ARBA" id="ARBA00005695"/>
    </source>
</evidence>
<gene>
    <name evidence="5" type="ORF">SMC1_04185</name>
</gene>
<dbReference type="PROSITE" id="PS51257">
    <property type="entry name" value="PROKAR_LIPOPROTEIN"/>
    <property type="match status" value="1"/>
</dbReference>
<dbReference type="OrthoDB" id="8144963at2"/>
<dbReference type="GO" id="GO:0030288">
    <property type="term" value="C:outer membrane-bounded periplasmic space"/>
    <property type="evidence" value="ECO:0007669"/>
    <property type="project" value="UniProtKB-ARBA"/>
</dbReference>
<dbReference type="GO" id="GO:0043190">
    <property type="term" value="C:ATP-binding cassette (ABC) transporter complex"/>
    <property type="evidence" value="ECO:0007669"/>
    <property type="project" value="InterPro"/>
</dbReference>
<organism evidence="5 6">
    <name type="scientific">Candidatus Cryosericum septentrionale</name>
    <dbReference type="NCBI Taxonomy" id="2290913"/>
    <lineage>
        <taxon>Bacteria</taxon>
        <taxon>Pseudomonadati</taxon>
        <taxon>Caldisericota/Cryosericota group</taxon>
        <taxon>Candidatus Cryosericota</taxon>
        <taxon>Candidatus Cryosericia</taxon>
        <taxon>Candidatus Cryosericales</taxon>
        <taxon>Candidatus Cryosericaceae</taxon>
        <taxon>Candidatus Cryosericum</taxon>
    </lineage>
</organism>
<keyword evidence="2" id="KW-0813">Transport</keyword>
<evidence type="ECO:0000256" key="2">
    <source>
        <dbReference type="ARBA" id="ARBA00022448"/>
    </source>
</evidence>
<dbReference type="GO" id="GO:1904680">
    <property type="term" value="F:peptide transmembrane transporter activity"/>
    <property type="evidence" value="ECO:0007669"/>
    <property type="project" value="TreeGrafter"/>
</dbReference>
<dbReference type="RefSeq" id="WP_119085546.1">
    <property type="nucleotide sequence ID" value="NZ_QXIY01000017.1"/>
</dbReference>
<dbReference type="PANTHER" id="PTHR30290:SF9">
    <property type="entry name" value="OLIGOPEPTIDE-BINDING PROTEIN APPA"/>
    <property type="match status" value="1"/>
</dbReference>
<evidence type="ECO:0000256" key="3">
    <source>
        <dbReference type="ARBA" id="ARBA00022729"/>
    </source>
</evidence>
<dbReference type="InterPro" id="IPR000914">
    <property type="entry name" value="SBP_5_dom"/>
</dbReference>
<accession>A0A398DRR5</accession>
<dbReference type="PIRSF" id="PIRSF002741">
    <property type="entry name" value="MppA"/>
    <property type="match status" value="1"/>
</dbReference>
<dbReference type="InterPro" id="IPR030678">
    <property type="entry name" value="Peptide/Ni-bd"/>
</dbReference>
<keyword evidence="3" id="KW-0732">Signal</keyword>
<feature type="domain" description="Solute-binding protein family 5" evidence="4">
    <location>
        <begin position="72"/>
        <end position="441"/>
    </location>
</feature>
<dbReference type="SUPFAM" id="SSF53850">
    <property type="entry name" value="Periplasmic binding protein-like II"/>
    <property type="match status" value="1"/>
</dbReference>
<dbReference type="Gene3D" id="3.90.76.10">
    <property type="entry name" value="Dipeptide-binding Protein, Domain 1"/>
    <property type="match status" value="1"/>
</dbReference>
<comment type="caution">
    <text evidence="5">The sequence shown here is derived from an EMBL/GenBank/DDBJ whole genome shotgun (WGS) entry which is preliminary data.</text>
</comment>
<comment type="similarity">
    <text evidence="1">Belongs to the bacterial solute-binding protein 5 family.</text>
</comment>
<dbReference type="Pfam" id="PF00496">
    <property type="entry name" value="SBP_bac_5"/>
    <property type="match status" value="1"/>
</dbReference>
<reference evidence="5 6" key="1">
    <citation type="submission" date="2018-09" db="EMBL/GenBank/DDBJ databases">
        <title>Discovery and Ecogenomic Context for Candidatus Cryosericales, a Global Caldiserica Order Active in Thawing Permafrost.</title>
        <authorList>
            <person name="Martinez M.A."/>
            <person name="Woodcroft B.J."/>
            <person name="Ignacio Espinoza J.C."/>
            <person name="Zayed A."/>
            <person name="Singleton C.M."/>
            <person name="Boyd J."/>
            <person name="Li Y.-F."/>
            <person name="Purvine S."/>
            <person name="Maughan H."/>
            <person name="Hodgkins S.B."/>
            <person name="Anderson D."/>
            <person name="Sederholm M."/>
            <person name="Temperton B."/>
            <person name="Saleska S.R."/>
            <person name="Tyson G.W."/>
            <person name="Rich V.I."/>
        </authorList>
    </citation>
    <scope>NUCLEOTIDE SEQUENCE [LARGE SCALE GENOMIC DNA]</scope>
    <source>
        <strain evidence="5 6">SMC1</strain>
    </source>
</reference>
<dbReference type="CDD" id="cd08493">
    <property type="entry name" value="PBP2_DppA_like"/>
    <property type="match status" value="1"/>
</dbReference>